<dbReference type="Gene3D" id="3.90.1570.10">
    <property type="entry name" value="tt1808, chain A"/>
    <property type="match status" value="1"/>
</dbReference>
<dbReference type="InterPro" id="IPR008538">
    <property type="entry name" value="Uma2"/>
</dbReference>
<dbReference type="OrthoDB" id="3423889at2"/>
<keyword evidence="2" id="KW-0255">Endonuclease</keyword>
<dbReference type="Proteomes" id="UP000181951">
    <property type="component" value="Unassembled WGS sequence"/>
</dbReference>
<dbReference type="EMBL" id="FODD01000028">
    <property type="protein sequence ID" value="SEO50159.1"/>
    <property type="molecule type" value="Genomic_DNA"/>
</dbReference>
<dbReference type="RefSeq" id="WP_075017648.1">
    <property type="nucleotide sequence ID" value="NZ_FODD01000028.1"/>
</dbReference>
<dbReference type="AlphaFoldDB" id="A0A1H8Q7D7"/>
<keyword evidence="3" id="KW-1185">Reference proteome</keyword>
<name>A0A1H8Q7D7_9ACTN</name>
<dbReference type="GO" id="GO:0004519">
    <property type="term" value="F:endonuclease activity"/>
    <property type="evidence" value="ECO:0007669"/>
    <property type="project" value="UniProtKB-KW"/>
</dbReference>
<dbReference type="PANTHER" id="PTHR35400">
    <property type="entry name" value="SLR1083 PROTEIN"/>
    <property type="match status" value="1"/>
</dbReference>
<accession>A0A1H8Q7D7</accession>
<sequence length="189" mass="21003">MDYARMRAVADELSKLTPDTLRGYEIGPDQIVMTVPPSRPHEFVAFSVRKQLEQQLSAELVAHTGGEVEDPSLGRLRRPDVIVVPYAVFAEATMDPFHPEDIALVVEIVSPSNHTTDYIEKVRDYAAMGIEHYLIVDPRKGTLTVFTDPGEAPDGPRYRAQHDYAFGDDVVVGPWTLATTELRPYPPGA</sequence>
<protein>
    <submittedName>
        <fullName evidence="2">Putative restriction endonuclease</fullName>
    </submittedName>
</protein>
<feature type="domain" description="Putative restriction endonuclease" evidence="1">
    <location>
        <begin position="21"/>
        <end position="151"/>
    </location>
</feature>
<dbReference type="PANTHER" id="PTHR35400:SF3">
    <property type="entry name" value="SLL1072 PROTEIN"/>
    <property type="match status" value="1"/>
</dbReference>
<evidence type="ECO:0000259" key="1">
    <source>
        <dbReference type="Pfam" id="PF05685"/>
    </source>
</evidence>
<dbReference type="SUPFAM" id="SSF52980">
    <property type="entry name" value="Restriction endonuclease-like"/>
    <property type="match status" value="1"/>
</dbReference>
<evidence type="ECO:0000313" key="2">
    <source>
        <dbReference type="EMBL" id="SEO50159.1"/>
    </source>
</evidence>
<dbReference type="InterPro" id="IPR011335">
    <property type="entry name" value="Restrct_endonuc-II-like"/>
</dbReference>
<reference evidence="2 3" key="1">
    <citation type="submission" date="2016-10" db="EMBL/GenBank/DDBJ databases">
        <authorList>
            <person name="de Groot N.N."/>
        </authorList>
    </citation>
    <scope>NUCLEOTIDE SEQUENCE [LARGE SCALE GENOMIC DNA]</scope>
    <source>
        <strain evidence="2 3">CGMCC 4.2026</strain>
    </source>
</reference>
<organism evidence="2 3">
    <name type="scientific">Actinacidiphila rubida</name>
    <dbReference type="NCBI Taxonomy" id="310780"/>
    <lineage>
        <taxon>Bacteria</taxon>
        <taxon>Bacillati</taxon>
        <taxon>Actinomycetota</taxon>
        <taxon>Actinomycetes</taxon>
        <taxon>Kitasatosporales</taxon>
        <taxon>Streptomycetaceae</taxon>
        <taxon>Actinacidiphila</taxon>
    </lineage>
</organism>
<dbReference type="CDD" id="cd06260">
    <property type="entry name" value="DUF820-like"/>
    <property type="match status" value="1"/>
</dbReference>
<dbReference type="Pfam" id="PF05685">
    <property type="entry name" value="Uma2"/>
    <property type="match status" value="1"/>
</dbReference>
<proteinExistence type="predicted"/>
<keyword evidence="2" id="KW-0378">Hydrolase</keyword>
<gene>
    <name evidence="2" type="ORF">SAMN05216267_102892</name>
</gene>
<evidence type="ECO:0000313" key="3">
    <source>
        <dbReference type="Proteomes" id="UP000181951"/>
    </source>
</evidence>
<dbReference type="InterPro" id="IPR012296">
    <property type="entry name" value="Nuclease_put_TT1808"/>
</dbReference>
<dbReference type="STRING" id="310780.SAMN05216267_102892"/>
<keyword evidence="2" id="KW-0540">Nuclease</keyword>